<dbReference type="Proteomes" id="UP000001955">
    <property type="component" value="Chromosome"/>
</dbReference>
<organism evidence="3 4">
    <name type="scientific">Shimwellia blattae (strain ATCC 29907 / DSM 4481 / JCM 1650 / NBRC 105725 / CDC 9005-74)</name>
    <name type="common">Escherichia blattae</name>
    <dbReference type="NCBI Taxonomy" id="630626"/>
    <lineage>
        <taxon>Bacteria</taxon>
        <taxon>Pseudomonadati</taxon>
        <taxon>Pseudomonadota</taxon>
        <taxon>Gammaproteobacteria</taxon>
        <taxon>Enterobacterales</taxon>
        <taxon>Enterobacteriaceae</taxon>
        <taxon>Shimwellia</taxon>
    </lineage>
</organism>
<dbReference type="PATRIC" id="fig|630626.3.peg.2128"/>
<feature type="region of interest" description="Disordered" evidence="1">
    <location>
        <begin position="139"/>
        <end position="172"/>
    </location>
</feature>
<evidence type="ECO:0000313" key="4">
    <source>
        <dbReference type="Proteomes" id="UP000001955"/>
    </source>
</evidence>
<dbReference type="EMBL" id="CP001560">
    <property type="protein sequence ID" value="AFJ47290.1"/>
    <property type="molecule type" value="Genomic_DNA"/>
</dbReference>
<evidence type="ECO:0000313" key="3">
    <source>
        <dbReference type="EMBL" id="AFJ47290.1"/>
    </source>
</evidence>
<reference evidence="3 4" key="1">
    <citation type="journal article" date="2012" name="J. Bacteriol.">
        <title>Complete genome sequence of the B12-producing Shimwellia blattae strain DSM 4481, isolated from a cockroach.</title>
        <authorList>
            <person name="Brzuszkiewicz E."/>
            <person name="Waschkowitz T."/>
            <person name="Wiezer A."/>
            <person name="Daniel R."/>
        </authorList>
    </citation>
    <scope>NUCLEOTIDE SEQUENCE [LARGE SCALE GENOMIC DNA]</scope>
    <source>
        <strain evidence="4">ATCC 29907 / DSM 4481 / JCM 1650 / NBRC 105725 / CDC 9005-74</strain>
    </source>
</reference>
<name>I2B9T6_SHIBC</name>
<dbReference type="KEGG" id="ebt:EBL_c21990"/>
<gene>
    <name evidence="3" type="ordered locus">EBL_c21990</name>
</gene>
<dbReference type="eggNOG" id="ENOG502Z95I">
    <property type="taxonomic scope" value="Bacteria"/>
</dbReference>
<evidence type="ECO:0000259" key="2">
    <source>
        <dbReference type="Pfam" id="PF04492"/>
    </source>
</evidence>
<dbReference type="Pfam" id="PF04492">
    <property type="entry name" value="Phage_rep_O"/>
    <property type="match status" value="1"/>
</dbReference>
<accession>I2B9T6</accession>
<dbReference type="InterPro" id="IPR036388">
    <property type="entry name" value="WH-like_DNA-bd_sf"/>
</dbReference>
<proteinExistence type="predicted"/>
<dbReference type="STRING" id="630626.EBL_c21990"/>
<feature type="compositionally biased region" description="Polar residues" evidence="1">
    <location>
        <begin position="139"/>
        <end position="153"/>
    </location>
</feature>
<dbReference type="NCBIfam" id="TIGR01610">
    <property type="entry name" value="phage_O_Nterm"/>
    <property type="match status" value="1"/>
</dbReference>
<sequence>MGNLVTVTPIRPSLAVVERQVADLDDGYTRIANELLEAVMAADLTARQLKVVLAVIRKTYGFGKKFDRITNTQISDMTGIHHTHVCKAKNEMIGMGVIITNGIMIGVNKVVSDWNFNISQHSETLAEIANKRLAKSANTNKPIQLNTKETIQNTKRKDPSKPPKGGREGGSLRDELITLLEGKFDFNKAAALHDAVEAMIIDAGYECIREFRVADRGDGRPGRIDLLASNGEGDVCGIEIDRITPRDKSAVKLKQVASGFILVREGVVSDHYELDGIPVISAHPLSSSSDGVSRDEIIKNSREALEFYNAMAGAKCQDYKPFMTLLAPTQSRDGYSLSDLKAVIKWVVMTWKRRNDSVAKPNNICRVTRFDGYLSDALVWADGQGSNPVPCPHKEIIALWNEKFPGKSVVMHEWSSRRPAYRNLAAVWNGKTNQGNWREVKHLGQAFDLIGKSTLFSGAENKPWLTLDWILKPENWGSVYEQAINEHRQRKGIIA</sequence>
<evidence type="ECO:0000256" key="1">
    <source>
        <dbReference type="SAM" id="MobiDB-lite"/>
    </source>
</evidence>
<dbReference type="Gene3D" id="1.10.10.10">
    <property type="entry name" value="Winged helix-like DNA-binding domain superfamily/Winged helix DNA-binding domain"/>
    <property type="match status" value="1"/>
</dbReference>
<dbReference type="GO" id="GO:0006260">
    <property type="term" value="P:DNA replication"/>
    <property type="evidence" value="ECO:0007669"/>
    <property type="project" value="InterPro"/>
</dbReference>
<dbReference type="OrthoDB" id="6313655at2"/>
<dbReference type="HOGENOM" id="CLU_042916_3_0_6"/>
<feature type="compositionally biased region" description="Basic and acidic residues" evidence="1">
    <location>
        <begin position="155"/>
        <end position="172"/>
    </location>
</feature>
<dbReference type="InterPro" id="IPR006497">
    <property type="entry name" value="Phage_lambda_VrpO_N"/>
</dbReference>
<protein>
    <submittedName>
        <fullName evidence="3">Putative replication protein O of bacteriophage</fullName>
    </submittedName>
</protein>
<feature type="domain" description="Bacteriophage lambda Replication protein O N-terminal" evidence="2">
    <location>
        <begin position="21"/>
        <end position="114"/>
    </location>
</feature>
<dbReference type="AlphaFoldDB" id="I2B9T6"/>
<keyword evidence="4" id="KW-1185">Reference proteome</keyword>
<accession>K6WFG8</accession>